<dbReference type="GO" id="GO:0005886">
    <property type="term" value="C:plasma membrane"/>
    <property type="evidence" value="ECO:0007669"/>
    <property type="project" value="TreeGrafter"/>
</dbReference>
<proteinExistence type="inferred from homology"/>
<protein>
    <submittedName>
        <fullName evidence="8">GtrA family protein</fullName>
    </submittedName>
</protein>
<evidence type="ECO:0000259" key="7">
    <source>
        <dbReference type="Pfam" id="PF04138"/>
    </source>
</evidence>
<dbReference type="GO" id="GO:0000271">
    <property type="term" value="P:polysaccharide biosynthetic process"/>
    <property type="evidence" value="ECO:0007669"/>
    <property type="project" value="InterPro"/>
</dbReference>
<feature type="transmembrane region" description="Helical" evidence="6">
    <location>
        <begin position="110"/>
        <end position="127"/>
    </location>
</feature>
<evidence type="ECO:0000256" key="2">
    <source>
        <dbReference type="ARBA" id="ARBA00009399"/>
    </source>
</evidence>
<feature type="transmembrane region" description="Helical" evidence="6">
    <location>
        <begin position="68"/>
        <end position="90"/>
    </location>
</feature>
<keyword evidence="4 6" id="KW-1133">Transmembrane helix</keyword>
<keyword evidence="5 6" id="KW-0472">Membrane</keyword>
<comment type="caution">
    <text evidence="8">The sequence shown here is derived from an EMBL/GenBank/DDBJ whole genome shotgun (WGS) entry which is preliminary data.</text>
</comment>
<dbReference type="PANTHER" id="PTHR38459">
    <property type="entry name" value="PROPHAGE BACTOPRENOL-LINKED GLUCOSE TRANSLOCASE HOMOLOG"/>
    <property type="match status" value="1"/>
</dbReference>
<evidence type="ECO:0000313" key="8">
    <source>
        <dbReference type="EMBL" id="MBC8529959.1"/>
    </source>
</evidence>
<keyword evidence="3 6" id="KW-0812">Transmembrane</keyword>
<evidence type="ECO:0000256" key="3">
    <source>
        <dbReference type="ARBA" id="ARBA00022692"/>
    </source>
</evidence>
<dbReference type="Pfam" id="PF04138">
    <property type="entry name" value="GtrA_DPMS_TM"/>
    <property type="match status" value="1"/>
</dbReference>
<dbReference type="InterPro" id="IPR051401">
    <property type="entry name" value="GtrA_CellWall_Glycosyl"/>
</dbReference>
<evidence type="ECO:0000256" key="4">
    <source>
        <dbReference type="ARBA" id="ARBA00022989"/>
    </source>
</evidence>
<dbReference type="EMBL" id="JACRSO010000005">
    <property type="protein sequence ID" value="MBC8529959.1"/>
    <property type="molecule type" value="Genomic_DNA"/>
</dbReference>
<reference evidence="8" key="1">
    <citation type="submission" date="2020-08" db="EMBL/GenBank/DDBJ databases">
        <title>Genome public.</title>
        <authorList>
            <person name="Liu C."/>
            <person name="Sun Q."/>
        </authorList>
    </citation>
    <scope>NUCLEOTIDE SEQUENCE</scope>
    <source>
        <strain evidence="8">NSJ-44</strain>
    </source>
</reference>
<dbReference type="InterPro" id="IPR007267">
    <property type="entry name" value="GtrA_DPMS_TM"/>
</dbReference>
<feature type="transmembrane region" description="Helical" evidence="6">
    <location>
        <begin position="12"/>
        <end position="31"/>
    </location>
</feature>
<evidence type="ECO:0000256" key="5">
    <source>
        <dbReference type="ARBA" id="ARBA00023136"/>
    </source>
</evidence>
<comment type="subcellular location">
    <subcellularLocation>
        <location evidence="1">Membrane</location>
        <topology evidence="1">Multi-pass membrane protein</topology>
    </subcellularLocation>
</comment>
<evidence type="ECO:0000256" key="6">
    <source>
        <dbReference type="SAM" id="Phobius"/>
    </source>
</evidence>
<feature type="transmembrane region" description="Helical" evidence="6">
    <location>
        <begin position="37"/>
        <end position="56"/>
    </location>
</feature>
<feature type="domain" description="GtrA/DPMS transmembrane" evidence="7">
    <location>
        <begin position="11"/>
        <end position="133"/>
    </location>
</feature>
<accession>A0A926D1U5</accession>
<dbReference type="AlphaFoldDB" id="A0A926D1U5"/>
<dbReference type="Proteomes" id="UP000654279">
    <property type="component" value="Unassembled WGS sequence"/>
</dbReference>
<comment type="similarity">
    <text evidence="2">Belongs to the GtrA family.</text>
</comment>
<evidence type="ECO:0000313" key="9">
    <source>
        <dbReference type="Proteomes" id="UP000654279"/>
    </source>
</evidence>
<name>A0A926D1U5_9FIRM</name>
<organism evidence="8 9">
    <name type="scientific">Luoshenia tenuis</name>
    <dbReference type="NCBI Taxonomy" id="2763654"/>
    <lineage>
        <taxon>Bacteria</taxon>
        <taxon>Bacillati</taxon>
        <taxon>Bacillota</taxon>
        <taxon>Clostridia</taxon>
        <taxon>Christensenellales</taxon>
        <taxon>Christensenellaceae</taxon>
        <taxon>Luoshenia</taxon>
    </lineage>
</organism>
<sequence>MAKIFDMKLIKFILVGVANTLLSAAIMFLLYNLAHFGYWGSSAISYVLGSILSFVLNKTYTFKNKDSIWKTALKFALNVAICYVIAYSLAQPVVTTLLRNTGWETSVVEQISMLVGMCLFTALNYIGQRFFAFKEKGDDKKAA</sequence>
<gene>
    <name evidence="8" type="ORF">H8699_11015</name>
</gene>
<keyword evidence="9" id="KW-1185">Reference proteome</keyword>
<dbReference type="PANTHER" id="PTHR38459:SF1">
    <property type="entry name" value="PROPHAGE BACTOPRENOL-LINKED GLUCOSE TRANSLOCASE HOMOLOG"/>
    <property type="match status" value="1"/>
</dbReference>
<evidence type="ECO:0000256" key="1">
    <source>
        <dbReference type="ARBA" id="ARBA00004141"/>
    </source>
</evidence>
<dbReference type="RefSeq" id="WP_249285736.1">
    <property type="nucleotide sequence ID" value="NZ_JACRSO010000005.1"/>
</dbReference>